<evidence type="ECO:0000313" key="1">
    <source>
        <dbReference type="EMBL" id="TXG68362.1"/>
    </source>
</evidence>
<dbReference type="EMBL" id="VAHF01000002">
    <property type="protein sequence ID" value="TXG68362.1"/>
    <property type="molecule type" value="Genomic_DNA"/>
</dbReference>
<gene>
    <name evidence="1" type="ORF">EZV62_003297</name>
</gene>
<dbReference type="AlphaFoldDB" id="A0A5C7II20"/>
<dbReference type="OrthoDB" id="1435533at2759"/>
<evidence type="ECO:0000313" key="2">
    <source>
        <dbReference type="Proteomes" id="UP000323000"/>
    </source>
</evidence>
<reference evidence="2" key="1">
    <citation type="journal article" date="2019" name="Gigascience">
        <title>De novo genome assembly of the endangered Acer yangbiense, a plant species with extremely small populations endemic to Yunnan Province, China.</title>
        <authorList>
            <person name="Yang J."/>
            <person name="Wariss H.M."/>
            <person name="Tao L."/>
            <person name="Zhang R."/>
            <person name="Yun Q."/>
            <person name="Hollingsworth P."/>
            <person name="Dao Z."/>
            <person name="Luo G."/>
            <person name="Guo H."/>
            <person name="Ma Y."/>
            <person name="Sun W."/>
        </authorList>
    </citation>
    <scope>NUCLEOTIDE SEQUENCE [LARGE SCALE GENOMIC DNA]</scope>
    <source>
        <strain evidence="2">cv. Malutang</strain>
    </source>
</reference>
<proteinExistence type="predicted"/>
<comment type="caution">
    <text evidence="1">The sequence shown here is derived from an EMBL/GenBank/DDBJ whole genome shotgun (WGS) entry which is preliminary data.</text>
</comment>
<organism evidence="1 2">
    <name type="scientific">Acer yangbiense</name>
    <dbReference type="NCBI Taxonomy" id="1000413"/>
    <lineage>
        <taxon>Eukaryota</taxon>
        <taxon>Viridiplantae</taxon>
        <taxon>Streptophyta</taxon>
        <taxon>Embryophyta</taxon>
        <taxon>Tracheophyta</taxon>
        <taxon>Spermatophyta</taxon>
        <taxon>Magnoliopsida</taxon>
        <taxon>eudicotyledons</taxon>
        <taxon>Gunneridae</taxon>
        <taxon>Pentapetalae</taxon>
        <taxon>rosids</taxon>
        <taxon>malvids</taxon>
        <taxon>Sapindales</taxon>
        <taxon>Sapindaceae</taxon>
        <taxon>Hippocastanoideae</taxon>
        <taxon>Acereae</taxon>
        <taxon>Acer</taxon>
    </lineage>
</organism>
<accession>A0A5C7II20</accession>
<protein>
    <recommendedName>
        <fullName evidence="3">Reverse transcriptase domain-containing protein</fullName>
    </recommendedName>
</protein>
<sequence length="186" mass="20566">MRNLTCKLRVIKGYLKAWNHSVFSNVHARVADFKNKLSDIQDHISMHGASPTLLAQEVTLKANYLHALQDQNNFWKAQDNHGLVQIPSSTEINEAVFSLDPKSAPGPNGLVASLIALANFWFKNITKNLADRLDKIASRIISNNQAAFIQERSISDCVALVSEGVQMLDRKAFGGNVGIKLDIKKA</sequence>
<dbReference type="Proteomes" id="UP000323000">
    <property type="component" value="Chromosome 2"/>
</dbReference>
<name>A0A5C7II20_9ROSI</name>
<keyword evidence="2" id="KW-1185">Reference proteome</keyword>
<evidence type="ECO:0008006" key="3">
    <source>
        <dbReference type="Google" id="ProtNLM"/>
    </source>
</evidence>